<dbReference type="Proteomes" id="UP001248709">
    <property type="component" value="Unassembled WGS sequence"/>
</dbReference>
<feature type="transmembrane region" description="Helical" evidence="1">
    <location>
        <begin position="9"/>
        <end position="27"/>
    </location>
</feature>
<keyword evidence="3" id="KW-1185">Reference proteome</keyword>
<keyword evidence="1" id="KW-1133">Transmembrane helix</keyword>
<organism evidence="2 3">
    <name type="scientific">Paenibacillus forsythiae</name>
    <dbReference type="NCBI Taxonomy" id="365616"/>
    <lineage>
        <taxon>Bacteria</taxon>
        <taxon>Bacillati</taxon>
        <taxon>Bacillota</taxon>
        <taxon>Bacilli</taxon>
        <taxon>Bacillales</taxon>
        <taxon>Paenibacillaceae</taxon>
        <taxon>Paenibacillus</taxon>
    </lineage>
</organism>
<keyword evidence="1" id="KW-0472">Membrane</keyword>
<gene>
    <name evidence="2" type="ORF">J2Z22_001570</name>
</gene>
<dbReference type="RefSeq" id="WP_025702445.1">
    <property type="nucleotide sequence ID" value="NZ_JAUSUY010000005.1"/>
</dbReference>
<protein>
    <submittedName>
        <fullName evidence="2">ABC-type multidrug transport system permease subunit</fullName>
    </submittedName>
</protein>
<evidence type="ECO:0000313" key="2">
    <source>
        <dbReference type="EMBL" id="MDT3426050.1"/>
    </source>
</evidence>
<name>A0ABU3H5P7_9BACL</name>
<feature type="transmembrane region" description="Helical" evidence="1">
    <location>
        <begin position="86"/>
        <end position="105"/>
    </location>
</feature>
<evidence type="ECO:0000256" key="1">
    <source>
        <dbReference type="SAM" id="Phobius"/>
    </source>
</evidence>
<accession>A0ABU3H5P7</accession>
<reference evidence="2 3" key="1">
    <citation type="submission" date="2023-07" db="EMBL/GenBank/DDBJ databases">
        <title>Genomic Encyclopedia of Type Strains, Phase IV (KMG-IV): sequencing the most valuable type-strain genomes for metagenomic binning, comparative biology and taxonomic classification.</title>
        <authorList>
            <person name="Goeker M."/>
        </authorList>
    </citation>
    <scope>NUCLEOTIDE SEQUENCE [LARGE SCALE GENOMIC DNA]</scope>
    <source>
        <strain evidence="2 3">T98</strain>
    </source>
</reference>
<sequence>MGGMITPRRVMAVIIIVIGIMLVDNYNEVKGKAEDTMNTIFEPVREMTASGLSTNSYSFDPDEYLNKSFSKTVDFTWSWYDFEKDVVSGVSAIVIGLGLLVMPTFEKEREFYDDVFSFLT</sequence>
<dbReference type="EMBL" id="JAUSUY010000005">
    <property type="protein sequence ID" value="MDT3426050.1"/>
    <property type="molecule type" value="Genomic_DNA"/>
</dbReference>
<keyword evidence="1" id="KW-0812">Transmembrane</keyword>
<proteinExistence type="predicted"/>
<comment type="caution">
    <text evidence="2">The sequence shown here is derived from an EMBL/GenBank/DDBJ whole genome shotgun (WGS) entry which is preliminary data.</text>
</comment>
<evidence type="ECO:0000313" key="3">
    <source>
        <dbReference type="Proteomes" id="UP001248709"/>
    </source>
</evidence>